<dbReference type="Pfam" id="PF01399">
    <property type="entry name" value="PCI"/>
    <property type="match status" value="1"/>
</dbReference>
<dbReference type="GO" id="GO:0043161">
    <property type="term" value="P:proteasome-mediated ubiquitin-dependent protein catabolic process"/>
    <property type="evidence" value="ECO:0007669"/>
    <property type="project" value="EnsemblFungi"/>
</dbReference>
<evidence type="ECO:0000313" key="4">
    <source>
        <dbReference type="EMBL" id="CCD26337.1"/>
    </source>
</evidence>
<dbReference type="PANTHER" id="PTHR10539:SF0">
    <property type="entry name" value="26S PROTEASOME NON-ATPASE REGULATORY SUBUNIT 13"/>
    <property type="match status" value="1"/>
</dbReference>
<dbReference type="InterPro" id="IPR000717">
    <property type="entry name" value="PCI_dom"/>
</dbReference>
<dbReference type="GO" id="GO:0005829">
    <property type="term" value="C:cytosol"/>
    <property type="evidence" value="ECO:0007669"/>
    <property type="project" value="EnsemblFungi"/>
</dbReference>
<dbReference type="PROSITE" id="PS50250">
    <property type="entry name" value="PCI"/>
    <property type="match status" value="1"/>
</dbReference>
<dbReference type="InterPro" id="IPR040798">
    <property type="entry name" value="Rpn9_C"/>
</dbReference>
<dbReference type="InterPro" id="IPR054179">
    <property type="entry name" value="PSD13_N"/>
</dbReference>
<dbReference type="GO" id="GO:0043248">
    <property type="term" value="P:proteasome assembly"/>
    <property type="evidence" value="ECO:0007669"/>
    <property type="project" value="EnsemblFungi"/>
</dbReference>
<dbReference type="GO" id="GO:0005198">
    <property type="term" value="F:structural molecule activity"/>
    <property type="evidence" value="ECO:0007669"/>
    <property type="project" value="EnsemblFungi"/>
</dbReference>
<dbReference type="InterPro" id="IPR036390">
    <property type="entry name" value="WH_DNA-bd_sf"/>
</dbReference>
<evidence type="ECO:0000256" key="1">
    <source>
        <dbReference type="ARBA" id="ARBA00006207"/>
    </source>
</evidence>
<protein>
    <recommendedName>
        <fullName evidence="3">PCI domain-containing protein</fullName>
    </recommendedName>
</protein>
<dbReference type="Proteomes" id="UP000000689">
    <property type="component" value="Chromosome 8"/>
</dbReference>
<name>G0WEX6_NAUDC</name>
<feature type="domain" description="PCI" evidence="3">
    <location>
        <begin position="192"/>
        <end position="375"/>
    </location>
</feature>
<dbReference type="KEGG" id="ndi:NDAI_0H01630"/>
<gene>
    <name evidence="4" type="primary">NDAI0H01630</name>
    <name evidence="4" type="ordered locus">NDAI_0H01630</name>
</gene>
<dbReference type="GO" id="GO:0005634">
    <property type="term" value="C:nucleus"/>
    <property type="evidence" value="ECO:0007669"/>
    <property type="project" value="EnsemblFungi"/>
</dbReference>
<evidence type="ECO:0000313" key="5">
    <source>
        <dbReference type="Proteomes" id="UP000000689"/>
    </source>
</evidence>
<evidence type="ECO:0000259" key="3">
    <source>
        <dbReference type="PROSITE" id="PS50250"/>
    </source>
</evidence>
<dbReference type="GO" id="GO:0008541">
    <property type="term" value="C:proteasome regulatory particle, lid subcomplex"/>
    <property type="evidence" value="ECO:0007669"/>
    <property type="project" value="EnsemblFungi"/>
</dbReference>
<keyword evidence="2" id="KW-0647">Proteasome</keyword>
<dbReference type="AlphaFoldDB" id="G0WEX6"/>
<dbReference type="OMA" id="SFEDYWE"/>
<dbReference type="PANTHER" id="PTHR10539">
    <property type="entry name" value="26S PROTEASOME NON-ATPASE REGULATORY SUBUNIT 13"/>
    <property type="match status" value="1"/>
</dbReference>
<comment type="similarity">
    <text evidence="1">Belongs to the proteasome subunit S11 family.</text>
</comment>
<dbReference type="eggNOG" id="KOG2908">
    <property type="taxonomic scope" value="Eukaryota"/>
</dbReference>
<proteinExistence type="inferred from homology"/>
<evidence type="ECO:0000256" key="2">
    <source>
        <dbReference type="ARBA" id="ARBA00022942"/>
    </source>
</evidence>
<dbReference type="HOGENOM" id="CLU_042989_0_0_1"/>
<dbReference type="Pfam" id="PF18261">
    <property type="entry name" value="Rpn9_C"/>
    <property type="match status" value="1"/>
</dbReference>
<sequence>MSTANIHEIDTVLSTLRIEGDSNLEPFFQEFETLYEKKLWHQLTKSLIEFYHQPSSVSLRLRLYDTFISKFYDKINQLDLIEFLLLSLKDNSNIEDSLNYLNDLKMNFIQLDNENKRNTGLKDHKFGCLLIDIEIARCYLLKDELIRSRELLDKIETKFNYNLNINPIPLKLKNAFYAVNSQYFKLKNDFNSFYYTSLLYLSTLNDNENENGNESSSSSFLNEIDWKNCAYDLSIAALLGDKIYNFGELLNHPIMSNILNDPNYQWLLNLLNSLTNGDFNKFDNLIKHDENLKKSSNSILLKHEDFLRQKICLMTLIETVFAKNIRTLTFNDISVATHLPEDNVEHLIMRAISLGLLKGSIDQVNQLVIITWVQPRIINFDQIDKMKNRLVEWNEQVKALAEKMEEKGKPIWV</sequence>
<reference evidence="4 5" key="1">
    <citation type="journal article" date="2011" name="Proc. Natl. Acad. Sci. U.S.A.">
        <title>Evolutionary erosion of yeast sex chromosomes by mating-type switching accidents.</title>
        <authorList>
            <person name="Gordon J.L."/>
            <person name="Armisen D."/>
            <person name="Proux-Wera E."/>
            <person name="Oheigeartaigh S.S."/>
            <person name="Byrne K.P."/>
            <person name="Wolfe K.H."/>
        </authorList>
    </citation>
    <scope>NUCLEOTIDE SEQUENCE [LARGE SCALE GENOMIC DNA]</scope>
    <source>
        <strain evidence="5">ATCC 10597 / BCRC 20456 / CBS 421 / NBRC 0211 / NRRL Y-12639</strain>
    </source>
</reference>
<dbReference type="RefSeq" id="XP_003671580.1">
    <property type="nucleotide sequence ID" value="XM_003671532.1"/>
</dbReference>
<accession>G0WEX6</accession>
<dbReference type="SUPFAM" id="SSF46785">
    <property type="entry name" value="Winged helix' DNA-binding domain"/>
    <property type="match status" value="1"/>
</dbReference>
<dbReference type="Pfam" id="PF22037">
    <property type="entry name" value="PSD13_N"/>
    <property type="match status" value="1"/>
</dbReference>
<dbReference type="GeneID" id="11495868"/>
<dbReference type="OrthoDB" id="1093at2759"/>
<dbReference type="GO" id="GO:0034515">
    <property type="term" value="C:proteasome storage granule"/>
    <property type="evidence" value="ECO:0007669"/>
    <property type="project" value="EnsemblFungi"/>
</dbReference>
<keyword evidence="5" id="KW-1185">Reference proteome</keyword>
<dbReference type="InterPro" id="IPR035298">
    <property type="entry name" value="PSMD13"/>
</dbReference>
<dbReference type="STRING" id="1071378.G0WEX6"/>
<dbReference type="EMBL" id="HE580274">
    <property type="protein sequence ID" value="CCD26337.1"/>
    <property type="molecule type" value="Genomic_DNA"/>
</dbReference>
<organism evidence="4 5">
    <name type="scientific">Naumovozyma dairenensis (strain ATCC 10597 / BCRC 20456 / CBS 421 / NBRC 0211 / NRRL Y-12639)</name>
    <name type="common">Saccharomyces dairenensis</name>
    <dbReference type="NCBI Taxonomy" id="1071378"/>
    <lineage>
        <taxon>Eukaryota</taxon>
        <taxon>Fungi</taxon>
        <taxon>Dikarya</taxon>
        <taxon>Ascomycota</taxon>
        <taxon>Saccharomycotina</taxon>
        <taxon>Saccharomycetes</taxon>
        <taxon>Saccharomycetales</taxon>
        <taxon>Saccharomycetaceae</taxon>
        <taxon>Naumovozyma</taxon>
    </lineage>
</organism>
<dbReference type="SMART" id="SM00088">
    <property type="entry name" value="PINT"/>
    <property type="match status" value="1"/>
</dbReference>